<comment type="similarity">
    <text evidence="1">Belongs to the IFT43 family.</text>
</comment>
<dbReference type="PANTHER" id="PTHR33724:SF1">
    <property type="entry name" value="INTRAFLAGELLAR TRANSPORT PROTEIN 43 HOMOLOG"/>
    <property type="match status" value="1"/>
</dbReference>
<feature type="compositionally biased region" description="Basic and acidic residues" evidence="3">
    <location>
        <begin position="42"/>
        <end position="54"/>
    </location>
</feature>
<evidence type="ECO:0000256" key="2">
    <source>
        <dbReference type="ARBA" id="ARBA00022794"/>
    </source>
</evidence>
<keyword evidence="2" id="KW-0970">Cilium biogenesis/degradation</keyword>
<accession>A0ABD0K902</accession>
<dbReference type="GO" id="GO:0030030">
    <property type="term" value="P:cell projection organization"/>
    <property type="evidence" value="ECO:0007669"/>
    <property type="project" value="UniProtKB-KW"/>
</dbReference>
<dbReference type="EMBL" id="JACVVK020000225">
    <property type="protein sequence ID" value="KAK7483543.1"/>
    <property type="molecule type" value="Genomic_DNA"/>
</dbReference>
<evidence type="ECO:0000313" key="5">
    <source>
        <dbReference type="Proteomes" id="UP001519460"/>
    </source>
</evidence>
<protein>
    <recommendedName>
        <fullName evidence="6">Intraflagellar transport protein 43</fullName>
    </recommendedName>
</protein>
<proteinExistence type="inferred from homology"/>
<feature type="region of interest" description="Disordered" evidence="3">
    <location>
        <begin position="1"/>
        <end position="139"/>
    </location>
</feature>
<evidence type="ECO:0008006" key="6">
    <source>
        <dbReference type="Google" id="ProtNLM"/>
    </source>
</evidence>
<gene>
    <name evidence="4" type="ORF">BaRGS_00025217</name>
</gene>
<evidence type="ECO:0000313" key="4">
    <source>
        <dbReference type="EMBL" id="KAK7483543.1"/>
    </source>
</evidence>
<organism evidence="4 5">
    <name type="scientific">Batillaria attramentaria</name>
    <dbReference type="NCBI Taxonomy" id="370345"/>
    <lineage>
        <taxon>Eukaryota</taxon>
        <taxon>Metazoa</taxon>
        <taxon>Spiralia</taxon>
        <taxon>Lophotrochozoa</taxon>
        <taxon>Mollusca</taxon>
        <taxon>Gastropoda</taxon>
        <taxon>Caenogastropoda</taxon>
        <taxon>Sorbeoconcha</taxon>
        <taxon>Cerithioidea</taxon>
        <taxon>Batillariidae</taxon>
        <taxon>Batillaria</taxon>
    </lineage>
</organism>
<evidence type="ECO:0000256" key="3">
    <source>
        <dbReference type="SAM" id="MobiDB-lite"/>
    </source>
</evidence>
<keyword evidence="5" id="KW-1185">Reference proteome</keyword>
<dbReference type="AlphaFoldDB" id="A0ABD0K902"/>
<dbReference type="PANTHER" id="PTHR33724">
    <property type="entry name" value="INTRAFLAGELLAR TRANSPORT PROTEIN 43 HOMOLOG"/>
    <property type="match status" value="1"/>
</dbReference>
<evidence type="ECO:0000256" key="1">
    <source>
        <dbReference type="ARBA" id="ARBA00007563"/>
    </source>
</evidence>
<dbReference type="InterPro" id="IPR029302">
    <property type="entry name" value="IFT43"/>
</dbReference>
<dbReference type="Pfam" id="PF15305">
    <property type="entry name" value="IFT43"/>
    <property type="match status" value="1"/>
</dbReference>
<reference evidence="4 5" key="1">
    <citation type="journal article" date="2023" name="Sci. Data">
        <title>Genome assembly of the Korean intertidal mud-creeper Batillaria attramentaria.</title>
        <authorList>
            <person name="Patra A.K."/>
            <person name="Ho P.T."/>
            <person name="Jun S."/>
            <person name="Lee S.J."/>
            <person name="Kim Y."/>
            <person name="Won Y.J."/>
        </authorList>
    </citation>
    <scope>NUCLEOTIDE SEQUENCE [LARGE SCALE GENOMIC DNA]</scope>
    <source>
        <strain evidence="4">Wonlab-2016</strain>
    </source>
</reference>
<feature type="compositionally biased region" description="Acidic residues" evidence="3">
    <location>
        <begin position="78"/>
        <end position="95"/>
    </location>
</feature>
<sequence>MDDDDLDFGTSKRSARQGRRAAAATPAADIEQDDDDLSAPVKQDRKSTPPDRPNKAVSGWGEEAPRKPRARQLGEGFEALEEVSDFNFDENEDEIVTGAFERLRPSSPAKSDGGDSDNDIPVIPELEDQQEEDMSSRVAAAPNVAVNRVATYRELDNDLLRQAAFQVLDNEIDLKLLTKGLSPMEDLIEEDRPWDWDRLFTEVSSELTTEWEKTAEEGETEPAET</sequence>
<dbReference type="Proteomes" id="UP001519460">
    <property type="component" value="Unassembled WGS sequence"/>
</dbReference>
<name>A0ABD0K902_9CAEN</name>
<comment type="caution">
    <text evidence="4">The sequence shown here is derived from an EMBL/GenBank/DDBJ whole genome shotgun (WGS) entry which is preliminary data.</text>
</comment>